<dbReference type="OrthoDB" id="6266568at2"/>
<feature type="region of interest" description="Disordered" evidence="2">
    <location>
        <begin position="288"/>
        <end position="307"/>
    </location>
</feature>
<protein>
    <submittedName>
        <fullName evidence="4">Trypsin protease</fullName>
    </submittedName>
</protein>
<sequence>MVSLVIYPIHAWAIINGESIVWAENDNTVSLINCTGTRIGRHYVLTAAHCFDDEQERYYLADAHHQYERAIVDKVVIHPNYSPLHPLSEDVAILTLSEITDVARIQFFKDLTLPTYIKGTRISVDGFGGKRIPERARFKLTTMDEKYPFNIEAEKVGIAHTESGDSGAAWINQDNEIIAVHQAIGVHTIAGTDLYFASDFILDNINGWHYPTIATVSEHTTIEVQSLHRNVISDSAYVRGDVVLNVDESTCLKGPIKPFERCTYVIENTGGSGELYLSRTEVIRLTKGDDVNNSSGNNTNDIKPKPLPITNNPDAEQVHGKSGGSIGLASLLLMLGLSLIRKRFST</sequence>
<gene>
    <name evidence="4" type="ORF">VSA01S_05180</name>
</gene>
<dbReference type="SUPFAM" id="SSF50494">
    <property type="entry name" value="Trypsin-like serine proteases"/>
    <property type="match status" value="1"/>
</dbReference>
<feature type="domain" description="Peptidase S1" evidence="3">
    <location>
        <begin position="14"/>
        <end position="237"/>
    </location>
</feature>
<dbReference type="SMART" id="SM00020">
    <property type="entry name" value="Tryp_SPc"/>
    <property type="match status" value="1"/>
</dbReference>
<keyword evidence="1" id="KW-1015">Disulfide bond</keyword>
<dbReference type="InterPro" id="IPR001254">
    <property type="entry name" value="Trypsin_dom"/>
</dbReference>
<dbReference type="AlphaFoldDB" id="A0A511QAZ0"/>
<accession>A0A511QAZ0</accession>
<organism evidence="4 5">
    <name type="scientific">Vibrio sagamiensis NBRC 104589</name>
    <dbReference type="NCBI Taxonomy" id="1219064"/>
    <lineage>
        <taxon>Bacteria</taxon>
        <taxon>Pseudomonadati</taxon>
        <taxon>Pseudomonadota</taxon>
        <taxon>Gammaproteobacteria</taxon>
        <taxon>Vibrionales</taxon>
        <taxon>Vibrionaceae</taxon>
        <taxon>Vibrio</taxon>
    </lineage>
</organism>
<comment type="caution">
    <text evidence="4">The sequence shown here is derived from an EMBL/GenBank/DDBJ whole genome shotgun (WGS) entry which is preliminary data.</text>
</comment>
<evidence type="ECO:0000313" key="4">
    <source>
        <dbReference type="EMBL" id="GEM74406.1"/>
    </source>
</evidence>
<keyword evidence="4" id="KW-0645">Protease</keyword>
<evidence type="ECO:0000256" key="2">
    <source>
        <dbReference type="SAM" id="MobiDB-lite"/>
    </source>
</evidence>
<dbReference type="GO" id="GO:0006508">
    <property type="term" value="P:proteolysis"/>
    <property type="evidence" value="ECO:0007669"/>
    <property type="project" value="UniProtKB-KW"/>
</dbReference>
<keyword evidence="4" id="KW-0378">Hydrolase</keyword>
<dbReference type="PANTHER" id="PTHR24276">
    <property type="entry name" value="POLYSERASE-RELATED"/>
    <property type="match status" value="1"/>
</dbReference>
<dbReference type="PROSITE" id="PS50240">
    <property type="entry name" value="TRYPSIN_DOM"/>
    <property type="match status" value="1"/>
</dbReference>
<dbReference type="InterPro" id="IPR050430">
    <property type="entry name" value="Peptidase_S1"/>
</dbReference>
<dbReference type="InterPro" id="IPR009003">
    <property type="entry name" value="Peptidase_S1_PA"/>
</dbReference>
<dbReference type="Proteomes" id="UP000321922">
    <property type="component" value="Unassembled WGS sequence"/>
</dbReference>
<evidence type="ECO:0000256" key="1">
    <source>
        <dbReference type="ARBA" id="ARBA00023157"/>
    </source>
</evidence>
<dbReference type="Gene3D" id="2.40.10.10">
    <property type="entry name" value="Trypsin-like serine proteases"/>
    <property type="match status" value="2"/>
</dbReference>
<proteinExistence type="predicted"/>
<evidence type="ECO:0000259" key="3">
    <source>
        <dbReference type="PROSITE" id="PS50240"/>
    </source>
</evidence>
<dbReference type="InterPro" id="IPR018114">
    <property type="entry name" value="TRYPSIN_HIS"/>
</dbReference>
<evidence type="ECO:0000313" key="5">
    <source>
        <dbReference type="Proteomes" id="UP000321922"/>
    </source>
</evidence>
<feature type="compositionally biased region" description="Polar residues" evidence="2">
    <location>
        <begin position="291"/>
        <end position="301"/>
    </location>
</feature>
<dbReference type="PROSITE" id="PS00134">
    <property type="entry name" value="TRYPSIN_HIS"/>
    <property type="match status" value="1"/>
</dbReference>
<dbReference type="RefSeq" id="WP_039983105.1">
    <property type="nucleotide sequence ID" value="NZ_BAOJ01000165.1"/>
</dbReference>
<name>A0A511QAZ0_9VIBR</name>
<dbReference type="PANTHER" id="PTHR24276:SF98">
    <property type="entry name" value="FI18310P1-RELATED"/>
    <property type="match status" value="1"/>
</dbReference>
<reference evidence="4 5" key="1">
    <citation type="submission" date="2019-07" db="EMBL/GenBank/DDBJ databases">
        <title>Whole genome shotgun sequence of Vibrio sagamiensis NBRC 104589.</title>
        <authorList>
            <person name="Hosoyama A."/>
            <person name="Uohara A."/>
            <person name="Ohji S."/>
            <person name="Ichikawa N."/>
        </authorList>
    </citation>
    <scope>NUCLEOTIDE SEQUENCE [LARGE SCALE GENOMIC DNA]</scope>
    <source>
        <strain evidence="4 5">NBRC 104589</strain>
    </source>
</reference>
<dbReference type="GO" id="GO:0004252">
    <property type="term" value="F:serine-type endopeptidase activity"/>
    <property type="evidence" value="ECO:0007669"/>
    <property type="project" value="InterPro"/>
</dbReference>
<keyword evidence="5" id="KW-1185">Reference proteome</keyword>
<dbReference type="InterPro" id="IPR043504">
    <property type="entry name" value="Peptidase_S1_PA_chymotrypsin"/>
</dbReference>
<dbReference type="Pfam" id="PF00089">
    <property type="entry name" value="Trypsin"/>
    <property type="match status" value="1"/>
</dbReference>
<dbReference type="EMBL" id="BJXJ01000003">
    <property type="protein sequence ID" value="GEM74406.1"/>
    <property type="molecule type" value="Genomic_DNA"/>
</dbReference>